<comment type="similarity">
    <text evidence="2">Belongs to the isochorismate synthase family.</text>
</comment>
<evidence type="ECO:0000259" key="6">
    <source>
        <dbReference type="Pfam" id="PF00425"/>
    </source>
</evidence>
<dbReference type="NCBIfam" id="TIGR00543">
    <property type="entry name" value="isochor_syn"/>
    <property type="match status" value="1"/>
</dbReference>
<dbReference type="Proteomes" id="UP000004897">
    <property type="component" value="Unassembled WGS sequence"/>
</dbReference>
<protein>
    <recommendedName>
        <fullName evidence="3">isochorismate synthase</fullName>
        <ecNumber evidence="3">5.4.4.2</ecNumber>
    </recommendedName>
    <alternativeName>
        <fullName evidence="5">Isochorismate mutase</fullName>
    </alternativeName>
</protein>
<dbReference type="PATRIC" id="fig|563033.4.peg.257"/>
<accession>G5EPQ3</accession>
<gene>
    <name evidence="7" type="ORF">HMPREF0737_00263</name>
</gene>
<feature type="domain" description="Chorismate-utilising enzyme C-terminal" evidence="6">
    <location>
        <begin position="100"/>
        <end position="362"/>
    </location>
</feature>
<evidence type="ECO:0000313" key="8">
    <source>
        <dbReference type="Proteomes" id="UP000004897"/>
    </source>
</evidence>
<dbReference type="InterPro" id="IPR004561">
    <property type="entry name" value="IsoChor_synthase"/>
</dbReference>
<reference evidence="7 8" key="1">
    <citation type="submission" date="2011-08" db="EMBL/GenBank/DDBJ databases">
        <title>The Genome Sequence of Rothia mucilaginosa M508.</title>
        <authorList>
            <consortium name="The Broad Institute Genome Sequencing Platform"/>
            <consortium name="The Broad Institute Genome Sequencing Center for Infectious Disease"/>
            <person name="Earl A."/>
            <person name="Ward D."/>
            <person name="Feldgarden M."/>
            <person name="Gevers D."/>
            <person name="Sibley C.D."/>
            <person name="Field T.R."/>
            <person name="Grinwis M."/>
            <person name="Eshaghurshan C.S."/>
            <person name="Surette M.G."/>
            <person name="Young S.K."/>
            <person name="Zeng Q."/>
            <person name="Gargeya S."/>
            <person name="Fitzgerald M."/>
            <person name="Haas B."/>
            <person name="Abouelleil A."/>
            <person name="Alvarado L."/>
            <person name="Arachchi H.M."/>
            <person name="Berlin A."/>
            <person name="Brown A."/>
            <person name="Chapman S.B."/>
            <person name="Chen Z."/>
            <person name="Dunbar C."/>
            <person name="Freedman E."/>
            <person name="Gearin G."/>
            <person name="Gellesch M."/>
            <person name="Goldberg J."/>
            <person name="Griggs A."/>
            <person name="Gujja S."/>
            <person name="Heiman D."/>
            <person name="Howarth C."/>
            <person name="Larson L."/>
            <person name="Lui A."/>
            <person name="MacDonald P.J.P."/>
            <person name="Montmayeur A."/>
            <person name="Murphy C."/>
            <person name="Neiman D."/>
            <person name="Pearson M."/>
            <person name="Priest M."/>
            <person name="Roberts A."/>
            <person name="Saif S."/>
            <person name="Shea T."/>
            <person name="Shenoy N."/>
            <person name="Sisk P."/>
            <person name="Stolte C."/>
            <person name="Sykes S."/>
            <person name="Wortman J."/>
            <person name="Nusbaum C."/>
            <person name="Birren B."/>
        </authorList>
    </citation>
    <scope>NUCLEOTIDE SEQUENCE [LARGE SCALE GENOMIC DNA]</scope>
    <source>
        <strain evidence="7 8">M508</strain>
    </source>
</reference>
<evidence type="ECO:0000256" key="1">
    <source>
        <dbReference type="ARBA" id="ARBA00000799"/>
    </source>
</evidence>
<organism evidence="7 8">
    <name type="scientific">Rothia mucilaginosa M508</name>
    <dbReference type="NCBI Taxonomy" id="563033"/>
    <lineage>
        <taxon>Bacteria</taxon>
        <taxon>Bacillati</taxon>
        <taxon>Actinomycetota</taxon>
        <taxon>Actinomycetes</taxon>
        <taxon>Micrococcales</taxon>
        <taxon>Micrococcaceae</taxon>
        <taxon>Rothia</taxon>
    </lineage>
</organism>
<dbReference type="PANTHER" id="PTHR42839:SF2">
    <property type="entry name" value="ISOCHORISMATE SYNTHASE ENTC"/>
    <property type="match status" value="1"/>
</dbReference>
<evidence type="ECO:0000256" key="3">
    <source>
        <dbReference type="ARBA" id="ARBA00012824"/>
    </source>
</evidence>
<evidence type="ECO:0000256" key="2">
    <source>
        <dbReference type="ARBA" id="ARBA00005297"/>
    </source>
</evidence>
<dbReference type="AlphaFoldDB" id="G5EPQ3"/>
<dbReference type="EMBL" id="ACSB01000004">
    <property type="protein sequence ID" value="EHB88880.1"/>
    <property type="molecule type" value="Genomic_DNA"/>
</dbReference>
<evidence type="ECO:0000256" key="4">
    <source>
        <dbReference type="ARBA" id="ARBA00023235"/>
    </source>
</evidence>
<dbReference type="PANTHER" id="PTHR42839">
    <property type="entry name" value="ISOCHORISMATE SYNTHASE ENTC"/>
    <property type="match status" value="1"/>
</dbReference>
<dbReference type="InterPro" id="IPR005801">
    <property type="entry name" value="ADC_synthase"/>
</dbReference>
<evidence type="ECO:0000313" key="7">
    <source>
        <dbReference type="EMBL" id="EHB88880.1"/>
    </source>
</evidence>
<sequence length="380" mass="40988">MPGANPHTTDRNTMTNLPDFIFATGTRVLRASGAMTPVTFDNALDEAKRAGSAVVGLIPFDPDMPAYLFVPERLEEQQVPVPEQTVALAEPVSVTGRQNDRFRAAVATAVERMKAGELSKIVLSRVLTARYAPGALNLEALYNNLRAQQRSAFNFAVHLPEGERGMSGSYLMGASPELVFRTEGRAFKTHPLAGSAPRIAEPGSAEDEAIRDRLFASPKDRHEHAYVINDIAERLAPIAEELNVPQVPSLLQTPQLWHLGTPIDGVLKEGLTCLDGARAIHPTPAICGAPTEKALELIRQLESFERRYFGGLVGYMDAEGNGEWALVLRCAQVSPDEAVLYAGAGIVAESDPELEHTETGTKLGSFGRALGVDTLGEDTP</sequence>
<proteinExistence type="inferred from homology"/>
<dbReference type="SUPFAM" id="SSF56322">
    <property type="entry name" value="ADC synthase"/>
    <property type="match status" value="1"/>
</dbReference>
<keyword evidence="4" id="KW-0413">Isomerase</keyword>
<comment type="caution">
    <text evidence="7">The sequence shown here is derived from an EMBL/GenBank/DDBJ whole genome shotgun (WGS) entry which is preliminary data.</text>
</comment>
<dbReference type="EC" id="5.4.4.2" evidence="3"/>
<dbReference type="GO" id="GO:0008909">
    <property type="term" value="F:isochorismate synthase activity"/>
    <property type="evidence" value="ECO:0007669"/>
    <property type="project" value="UniProtKB-EC"/>
</dbReference>
<dbReference type="Pfam" id="PF00425">
    <property type="entry name" value="Chorismate_bind"/>
    <property type="match status" value="1"/>
</dbReference>
<dbReference type="Gene3D" id="3.60.120.10">
    <property type="entry name" value="Anthranilate synthase"/>
    <property type="match status" value="1"/>
</dbReference>
<dbReference type="InterPro" id="IPR015890">
    <property type="entry name" value="Chorismate_C"/>
</dbReference>
<evidence type="ECO:0000256" key="5">
    <source>
        <dbReference type="ARBA" id="ARBA00041564"/>
    </source>
</evidence>
<name>G5EPQ3_9MICC</name>
<dbReference type="HOGENOM" id="CLU_006493_8_6_11"/>
<comment type="catalytic activity">
    <reaction evidence="1">
        <text>chorismate = isochorismate</text>
        <dbReference type="Rhea" id="RHEA:18985"/>
        <dbReference type="ChEBI" id="CHEBI:29748"/>
        <dbReference type="ChEBI" id="CHEBI:29780"/>
        <dbReference type="EC" id="5.4.4.2"/>
    </reaction>
</comment>